<dbReference type="EMBL" id="CYYR01000050">
    <property type="protein sequence ID" value="CUO55858.1"/>
    <property type="molecule type" value="Genomic_DNA"/>
</dbReference>
<dbReference type="Gene3D" id="2.180.10.10">
    <property type="entry name" value="RHS repeat-associated core"/>
    <property type="match status" value="1"/>
</dbReference>
<gene>
    <name evidence="1" type="ORF">ERS852392_03511</name>
</gene>
<dbReference type="NCBIfam" id="TIGR03696">
    <property type="entry name" value="Rhs_assc_core"/>
    <property type="match status" value="1"/>
</dbReference>
<name>A0A174G3Y5_9FIRM</name>
<organism evidence="1 2">
    <name type="scientific">Roseburia inulinivorans</name>
    <dbReference type="NCBI Taxonomy" id="360807"/>
    <lineage>
        <taxon>Bacteria</taxon>
        <taxon>Bacillati</taxon>
        <taxon>Bacillota</taxon>
        <taxon>Clostridia</taxon>
        <taxon>Lachnospirales</taxon>
        <taxon>Lachnospiraceae</taxon>
        <taxon>Roseburia</taxon>
    </lineage>
</organism>
<dbReference type="RefSeq" id="WP_055303513.1">
    <property type="nucleotide sequence ID" value="NZ_CYYR01000050.1"/>
</dbReference>
<dbReference type="AlphaFoldDB" id="A0A174G3Y5"/>
<dbReference type="InterPro" id="IPR022385">
    <property type="entry name" value="Rhs_assc_core"/>
</dbReference>
<evidence type="ECO:0000313" key="1">
    <source>
        <dbReference type="EMBL" id="CUO55858.1"/>
    </source>
</evidence>
<sequence length="271" mass="28263">MATMPLGTGAELSTGQRAACQYHNLLQKTTSMGSGGSRTEDRRYDAGVGRFISEDFIKGHTAVPYTMNHYSYCFNRPMDLVDLNGMWPKWVETTVKAVTVVTTVVAVGAVVVGTGGTAAPFIAGVLLAGTIGGFANENIGGSYSNGFLGGCFTGIIQGAGSMLGPIGNTIGGGIGSAVGTMVTEYLDNIDSTVEKKHEEIGADALTSGLKGLVWGTFTGSVQGITFYNDVALEKNVVDSFSGYTKTTGNVLNTFYGATTTMISNESSFDKE</sequence>
<proteinExistence type="predicted"/>
<accession>A0A174G3Y5</accession>
<protein>
    <submittedName>
        <fullName evidence="1">RHS repeat-associated core domain</fullName>
    </submittedName>
</protein>
<reference evidence="1 2" key="1">
    <citation type="submission" date="2015-09" db="EMBL/GenBank/DDBJ databases">
        <authorList>
            <consortium name="Pathogen Informatics"/>
        </authorList>
    </citation>
    <scope>NUCLEOTIDE SEQUENCE [LARGE SCALE GENOMIC DNA]</scope>
    <source>
        <strain evidence="1 2">2789STDY5608835</strain>
    </source>
</reference>
<evidence type="ECO:0000313" key="2">
    <source>
        <dbReference type="Proteomes" id="UP000095395"/>
    </source>
</evidence>
<dbReference type="Proteomes" id="UP000095395">
    <property type="component" value="Unassembled WGS sequence"/>
</dbReference>